<name>A0ABU1B7W3_PSEHA</name>
<evidence type="ECO:0000259" key="5">
    <source>
        <dbReference type="SMART" id="SM00849"/>
    </source>
</evidence>
<dbReference type="PANTHER" id="PTHR46233:SF3">
    <property type="entry name" value="HYDROXYACYLGLUTATHIONE HYDROLASE GLOC"/>
    <property type="match status" value="1"/>
</dbReference>
<dbReference type="Proteomes" id="UP001226574">
    <property type="component" value="Unassembled WGS sequence"/>
</dbReference>
<dbReference type="Pfam" id="PF00753">
    <property type="entry name" value="Lactamase_B"/>
    <property type="match status" value="1"/>
</dbReference>
<dbReference type="SMART" id="SM00849">
    <property type="entry name" value="Lactamase_B"/>
    <property type="match status" value="1"/>
</dbReference>
<evidence type="ECO:0000256" key="3">
    <source>
        <dbReference type="ARBA" id="ARBA00022801"/>
    </source>
</evidence>
<dbReference type="PANTHER" id="PTHR46233">
    <property type="entry name" value="HYDROXYACYLGLUTATHIONE HYDROLASE GLOC"/>
    <property type="match status" value="1"/>
</dbReference>
<dbReference type="InterPro" id="IPR036866">
    <property type="entry name" value="RibonucZ/Hydroxyglut_hydro"/>
</dbReference>
<dbReference type="Gene3D" id="3.60.15.10">
    <property type="entry name" value="Ribonuclease Z/Hydroxyacylglutathione hydrolase-like"/>
    <property type="match status" value="1"/>
</dbReference>
<dbReference type="InterPro" id="IPR001279">
    <property type="entry name" value="Metallo-B-lactamas"/>
</dbReference>
<keyword evidence="2" id="KW-0479">Metal-binding</keyword>
<organism evidence="6 7">
    <name type="scientific">Pseudoalteromonas haloplanktis</name>
    <name type="common">Alteromonas haloplanktis</name>
    <dbReference type="NCBI Taxonomy" id="228"/>
    <lineage>
        <taxon>Bacteria</taxon>
        <taxon>Pseudomonadati</taxon>
        <taxon>Pseudomonadota</taxon>
        <taxon>Gammaproteobacteria</taxon>
        <taxon>Alteromonadales</taxon>
        <taxon>Pseudoalteromonadaceae</taxon>
        <taxon>Pseudoalteromonas</taxon>
    </lineage>
</organism>
<reference evidence="6 7" key="1">
    <citation type="submission" date="2023-08" db="EMBL/GenBank/DDBJ databases">
        <title>Pseudoalteromonas haloplanktis LL1 genome.</title>
        <authorList>
            <person name="Wu S."/>
        </authorList>
    </citation>
    <scope>NUCLEOTIDE SEQUENCE [LARGE SCALE GENOMIC DNA]</scope>
    <source>
        <strain evidence="6 7">LL1</strain>
    </source>
</reference>
<dbReference type="InterPro" id="IPR051453">
    <property type="entry name" value="MBL_Glyoxalase_II"/>
</dbReference>
<keyword evidence="7" id="KW-1185">Reference proteome</keyword>
<dbReference type="EMBL" id="JAVIFY010000002">
    <property type="protein sequence ID" value="MDQ9090604.1"/>
    <property type="molecule type" value="Genomic_DNA"/>
</dbReference>
<keyword evidence="4" id="KW-0862">Zinc</keyword>
<dbReference type="RefSeq" id="WP_309038398.1">
    <property type="nucleotide sequence ID" value="NZ_JAVIFY010000002.1"/>
</dbReference>
<gene>
    <name evidence="6" type="ORF">RC083_03230</name>
</gene>
<keyword evidence="3" id="KW-0378">Hydrolase</keyword>
<comment type="caution">
    <text evidence="6">The sequence shown here is derived from an EMBL/GenBank/DDBJ whole genome shotgun (WGS) entry which is preliminary data.</text>
</comment>
<evidence type="ECO:0000256" key="1">
    <source>
        <dbReference type="ARBA" id="ARBA00001947"/>
    </source>
</evidence>
<dbReference type="CDD" id="cd07737">
    <property type="entry name" value="YcbL-like_MBL-fold"/>
    <property type="match status" value="1"/>
</dbReference>
<evidence type="ECO:0000256" key="2">
    <source>
        <dbReference type="ARBA" id="ARBA00022723"/>
    </source>
</evidence>
<dbReference type="SUPFAM" id="SSF56281">
    <property type="entry name" value="Metallo-hydrolase/oxidoreductase"/>
    <property type="match status" value="1"/>
</dbReference>
<evidence type="ECO:0000256" key="4">
    <source>
        <dbReference type="ARBA" id="ARBA00022833"/>
    </source>
</evidence>
<comment type="cofactor">
    <cofactor evidence="1">
        <name>Zn(2+)</name>
        <dbReference type="ChEBI" id="CHEBI:29105"/>
    </cofactor>
</comment>
<proteinExistence type="predicted"/>
<sequence>MEIITLPVTAFTQNCRIIICKQTRQAAVIDPGGDAEKIIAELAKHSVSVQCILLTHGHLDHVGAAKILAEHFSVDIVGPQQDELFWFDALPMQAQMFGFAPITPFYPHHWLNDGDIFPVGELRFEVRHCPGHTPGHIVFYEAKHQLAIVGDVIFKGSVGRTDFPKGDAQQLLASIKQKILTLPDETKILSGHGPDTKVVTERISNPFISGKYG</sequence>
<feature type="domain" description="Metallo-beta-lactamase" evidence="5">
    <location>
        <begin position="12"/>
        <end position="192"/>
    </location>
</feature>
<accession>A0ABU1B7W3</accession>
<evidence type="ECO:0000313" key="6">
    <source>
        <dbReference type="EMBL" id="MDQ9090604.1"/>
    </source>
</evidence>
<evidence type="ECO:0000313" key="7">
    <source>
        <dbReference type="Proteomes" id="UP001226574"/>
    </source>
</evidence>
<protein>
    <submittedName>
        <fullName evidence="6">MBL fold metallo-hydrolase</fullName>
    </submittedName>
</protein>